<evidence type="ECO:0000313" key="2">
    <source>
        <dbReference type="Proteomes" id="UP000828251"/>
    </source>
</evidence>
<organism evidence="1 2">
    <name type="scientific">Gossypium stocksii</name>
    <dbReference type="NCBI Taxonomy" id="47602"/>
    <lineage>
        <taxon>Eukaryota</taxon>
        <taxon>Viridiplantae</taxon>
        <taxon>Streptophyta</taxon>
        <taxon>Embryophyta</taxon>
        <taxon>Tracheophyta</taxon>
        <taxon>Spermatophyta</taxon>
        <taxon>Magnoliopsida</taxon>
        <taxon>eudicotyledons</taxon>
        <taxon>Gunneridae</taxon>
        <taxon>Pentapetalae</taxon>
        <taxon>rosids</taxon>
        <taxon>malvids</taxon>
        <taxon>Malvales</taxon>
        <taxon>Malvaceae</taxon>
        <taxon>Malvoideae</taxon>
        <taxon>Gossypium</taxon>
    </lineage>
</organism>
<dbReference type="OrthoDB" id="10296329at2759"/>
<keyword evidence="2" id="KW-1185">Reference proteome</keyword>
<evidence type="ECO:0000313" key="1">
    <source>
        <dbReference type="EMBL" id="KAH1056522.1"/>
    </source>
</evidence>
<comment type="caution">
    <text evidence="1">The sequence shown here is derived from an EMBL/GenBank/DDBJ whole genome shotgun (WGS) entry which is preliminary data.</text>
</comment>
<gene>
    <name evidence="1" type="ORF">J1N35_034587</name>
</gene>
<dbReference type="Proteomes" id="UP000828251">
    <property type="component" value="Unassembled WGS sequence"/>
</dbReference>
<dbReference type="AlphaFoldDB" id="A0A9D3USC2"/>
<name>A0A9D3USC2_9ROSI</name>
<accession>A0A9D3USC2</accession>
<reference evidence="1 2" key="1">
    <citation type="journal article" date="2021" name="Plant Biotechnol. J.">
        <title>Multi-omics assisted identification of the key and species-specific regulatory components of drought-tolerant mechanisms in Gossypium stocksii.</title>
        <authorList>
            <person name="Yu D."/>
            <person name="Ke L."/>
            <person name="Zhang D."/>
            <person name="Wu Y."/>
            <person name="Sun Y."/>
            <person name="Mei J."/>
            <person name="Sun J."/>
            <person name="Sun Y."/>
        </authorList>
    </citation>
    <scope>NUCLEOTIDE SEQUENCE [LARGE SCALE GENOMIC DNA]</scope>
    <source>
        <strain evidence="2">cv. E1</strain>
        <tissue evidence="1">Leaf</tissue>
    </source>
</reference>
<proteinExistence type="predicted"/>
<protein>
    <submittedName>
        <fullName evidence="1">Uncharacterized protein</fullName>
    </submittedName>
</protein>
<sequence>MVKAVGCLIGVGNGGLGFWGAYNGTLVWDFGEAGVCSRVVDGICRQRVWWWQ</sequence>
<dbReference type="EMBL" id="JAIQCV010000010">
    <property type="protein sequence ID" value="KAH1056522.1"/>
    <property type="molecule type" value="Genomic_DNA"/>
</dbReference>